<dbReference type="InterPro" id="IPR004136">
    <property type="entry name" value="NMO"/>
</dbReference>
<evidence type="ECO:0000256" key="2">
    <source>
        <dbReference type="ARBA" id="ARBA00022643"/>
    </source>
</evidence>
<sequence length="342" mass="37433">MLHRASMTTTRSLETPLTRAVGIEVPLLCGAMYPCSNPELIAAVSDAGGMGIVQPISMSFVHGHELREGLRLIARMTNKPIGFNAIVEKSSKVYEDRMRRWVDIALEEGVRFFVTALGNPRWVVEKVHAVGGTVYHDVTSRKWAERALEGGVDGFIAVNARAGGHAGDQTPEKLLEELAPLGKPVVCAGGVGDERAFTRMLALGYAGVQMGTRFIATEECRAHADYKDAIVRAHADQVVLTEKISGVPVAVIETSYVKAVGTKAGWLSKRLLRHPKGKHWMRTFYTMRSVWQLKRASLEGSGYQQYFQAGKSVDGIERVEPAGDVVRRFADAARQMDALAAE</sequence>
<evidence type="ECO:0000313" key="5">
    <source>
        <dbReference type="Proteomes" id="UP000034883"/>
    </source>
</evidence>
<dbReference type="SUPFAM" id="SSF51412">
    <property type="entry name" value="Inosine monophosphate dehydrogenase (IMPDH)"/>
    <property type="match status" value="1"/>
</dbReference>
<dbReference type="Proteomes" id="UP000034883">
    <property type="component" value="Chromosome"/>
</dbReference>
<gene>
    <name evidence="4" type="ORF">DB32_000718</name>
</gene>
<accession>A0A0F6SDJ8</accession>
<dbReference type="KEGG" id="samy:DB32_000718"/>
<evidence type="ECO:0000256" key="1">
    <source>
        <dbReference type="ARBA" id="ARBA00022630"/>
    </source>
</evidence>
<dbReference type="GO" id="GO:0018580">
    <property type="term" value="F:nitronate monooxygenase activity"/>
    <property type="evidence" value="ECO:0007669"/>
    <property type="project" value="InterPro"/>
</dbReference>
<dbReference type="Gene3D" id="3.20.20.70">
    <property type="entry name" value="Aldolase class I"/>
    <property type="match status" value="1"/>
</dbReference>
<protein>
    <submittedName>
        <fullName evidence="4">Enoyl-[acyl-carrier-protein] reductase</fullName>
    </submittedName>
</protein>
<dbReference type="AlphaFoldDB" id="A0A0F6SDJ8"/>
<dbReference type="PANTHER" id="PTHR32332">
    <property type="entry name" value="2-NITROPROPANE DIOXYGENASE"/>
    <property type="match status" value="1"/>
</dbReference>
<dbReference type="Pfam" id="PF03060">
    <property type="entry name" value="NMO"/>
    <property type="match status" value="1"/>
</dbReference>
<organism evidence="4 5">
    <name type="scientific">Sandaracinus amylolyticus</name>
    <dbReference type="NCBI Taxonomy" id="927083"/>
    <lineage>
        <taxon>Bacteria</taxon>
        <taxon>Pseudomonadati</taxon>
        <taxon>Myxococcota</taxon>
        <taxon>Polyangia</taxon>
        <taxon>Polyangiales</taxon>
        <taxon>Sandaracinaceae</taxon>
        <taxon>Sandaracinus</taxon>
    </lineage>
</organism>
<proteinExistence type="predicted"/>
<reference evidence="4 5" key="1">
    <citation type="submission" date="2015-03" db="EMBL/GenBank/DDBJ databases">
        <title>Genome assembly of Sandaracinus amylolyticus DSM 53668.</title>
        <authorList>
            <person name="Sharma G."/>
            <person name="Subramanian S."/>
        </authorList>
    </citation>
    <scope>NUCLEOTIDE SEQUENCE [LARGE SCALE GENOMIC DNA]</scope>
    <source>
        <strain evidence="4 5">DSM 53668</strain>
    </source>
</reference>
<evidence type="ECO:0000256" key="3">
    <source>
        <dbReference type="ARBA" id="ARBA00023002"/>
    </source>
</evidence>
<dbReference type="EMBL" id="CP011125">
    <property type="protein sequence ID" value="AKF03569.1"/>
    <property type="molecule type" value="Genomic_DNA"/>
</dbReference>
<dbReference type="CDD" id="cd04730">
    <property type="entry name" value="NPD_like"/>
    <property type="match status" value="1"/>
</dbReference>
<dbReference type="STRING" id="927083.DB32_000718"/>
<evidence type="ECO:0000313" key="4">
    <source>
        <dbReference type="EMBL" id="AKF03569.1"/>
    </source>
</evidence>
<keyword evidence="3" id="KW-0560">Oxidoreductase</keyword>
<keyword evidence="5" id="KW-1185">Reference proteome</keyword>
<keyword evidence="1" id="KW-0285">Flavoprotein</keyword>
<keyword evidence="2" id="KW-0288">FMN</keyword>
<name>A0A0F6SDJ8_9BACT</name>
<dbReference type="InterPro" id="IPR013785">
    <property type="entry name" value="Aldolase_TIM"/>
</dbReference>